<protein>
    <recommendedName>
        <fullName evidence="3">Peptidyl-prolyl cis-trans isomerase</fullName>
    </recommendedName>
</protein>
<comment type="caution">
    <text evidence="1">The sequence shown here is derived from an EMBL/GenBank/DDBJ whole genome shotgun (WGS) entry which is preliminary data.</text>
</comment>
<evidence type="ECO:0008006" key="3">
    <source>
        <dbReference type="Google" id="ProtNLM"/>
    </source>
</evidence>
<evidence type="ECO:0000313" key="1">
    <source>
        <dbReference type="EMBL" id="KZE38272.1"/>
    </source>
</evidence>
<organism evidence="1 2">
    <name type="scientific">Bhargavaea cecembensis</name>
    <dbReference type="NCBI Taxonomy" id="394098"/>
    <lineage>
        <taxon>Bacteria</taxon>
        <taxon>Bacillati</taxon>
        <taxon>Bacillota</taxon>
        <taxon>Bacilli</taxon>
        <taxon>Bacillales</taxon>
        <taxon>Caryophanaceae</taxon>
        <taxon>Bhargavaea</taxon>
    </lineage>
</organism>
<dbReference type="RefSeq" id="WP_063179585.1">
    <property type="nucleotide sequence ID" value="NZ_LQNT01000009.1"/>
</dbReference>
<sequence>MMLIIPIQGKCRYRISLDPTTWIFDDRKLDLNTYFTEEKVADDAMSDYIKSTSKHWSRELMEGAKTQEELEKPARKFKKQELLSGTFGIALEPFLKNAEADEDAEAVVFADKDGGEHRFPINEAYGLLFQFSREGKPLGEEGPAFLLLPDGSNMEAPIKGIRSITFV</sequence>
<gene>
    <name evidence="1" type="ORF">AV656_04960</name>
</gene>
<dbReference type="Proteomes" id="UP000076490">
    <property type="component" value="Unassembled WGS sequence"/>
</dbReference>
<dbReference type="AlphaFoldDB" id="A0A161REN5"/>
<accession>A0A161REN5</accession>
<proteinExistence type="predicted"/>
<reference evidence="1 2" key="1">
    <citation type="submission" date="2016-01" db="EMBL/GenBank/DDBJ databases">
        <title>Whole genome sequencing of Bhargavaea cecembensis T14.</title>
        <authorList>
            <person name="Hong K.W."/>
        </authorList>
    </citation>
    <scope>NUCLEOTIDE SEQUENCE [LARGE SCALE GENOMIC DNA]</scope>
    <source>
        <strain evidence="1 2">T14</strain>
    </source>
</reference>
<dbReference type="EMBL" id="LQNT01000009">
    <property type="protein sequence ID" value="KZE38272.1"/>
    <property type="molecule type" value="Genomic_DNA"/>
</dbReference>
<evidence type="ECO:0000313" key="2">
    <source>
        <dbReference type="Proteomes" id="UP000076490"/>
    </source>
</evidence>
<dbReference type="OrthoDB" id="2404998at2"/>
<name>A0A161REN5_9BACL</name>